<dbReference type="PROSITE" id="PS51007">
    <property type="entry name" value="CYTC"/>
    <property type="match status" value="1"/>
</dbReference>
<evidence type="ECO:0000256" key="9">
    <source>
        <dbReference type="SAM" id="SignalP"/>
    </source>
</evidence>
<proteinExistence type="inferred from homology"/>
<protein>
    <submittedName>
        <fullName evidence="11">PQQ-binding-like beta-propeller repeat protein</fullName>
    </submittedName>
</protein>
<dbReference type="InterPro" id="IPR036909">
    <property type="entry name" value="Cyt_c-like_dom_sf"/>
</dbReference>
<evidence type="ECO:0000256" key="2">
    <source>
        <dbReference type="ARBA" id="ARBA00008156"/>
    </source>
</evidence>
<evidence type="ECO:0000256" key="6">
    <source>
        <dbReference type="ARBA" id="ARBA00023002"/>
    </source>
</evidence>
<dbReference type="AlphaFoldDB" id="A0A6I4UTU3"/>
<keyword evidence="5 9" id="KW-0732">Signal</keyword>
<sequence length="706" mass="75717">MAVSFKGRRLPLLLSVAGCAALGAAALAQSDAPEPVRKQVAQAADIYAAQCASCHGDNLDGGQFAQSLSDEAFKAKWAGKNAQALFEYIRSAMPPGNARSLPDDAYAALTQLILSRNGITAQDALAPNSPVMIRTQFPLASEGQPDVGGIGGLSKRYPNPPWPKAPDRFASYTPVTEAMLQTPAPENWLSWRRSHQGLGFSPLTQIDKRSVKNLTVAWSQALPAGPNMAEPLVRDGVLYVFGYGDEVFAFDAADGHLLWRYTRDLPKDTALTSKKTLALYGDKLFAATSDLHMVALDARTGKLVWDSEIIDDPEFRNPGGPLVADGVVMQGLTTQKTGGSIIVGLDAETGKRLWTFNTIPSPGTPEGDTWNGLPQDKRHGGSVWTSGTYDAETGLALWGVAQTYDTGPLRDRKPGMNNDGLYTNSTLAFEPRTGKLAWYFQHMKNDQYDLDWVFDRVIGTLDVNGNPTRVVMTGGKEGLFDALELATGKYVKTVDMGLQDFIESIDPVTGDKHVKPEKIPGADKGAVAVCPHAGGGRNWSPTAFVQETGLLYVSARDVCMDMVPSKTGFLTTGVNIEYMPPPDGDGNYGLLQAIDMQAGKVRWEVRQRAPYNMGVLATAGDVLFTGSMDRKVKAYDQATGDLLWQSGVAGVPNASPITYAVDGKQYVAIVTGAGNPLAFGLPQVTPELALPPVNSSSVVVFALPED</sequence>
<keyword evidence="4 8" id="KW-0479">Metal-binding</keyword>
<dbReference type="InterPro" id="IPR009056">
    <property type="entry name" value="Cyt_c-like_dom"/>
</dbReference>
<dbReference type="GO" id="GO:0046872">
    <property type="term" value="F:metal ion binding"/>
    <property type="evidence" value="ECO:0007669"/>
    <property type="project" value="UniProtKB-KW"/>
</dbReference>
<comment type="cofactor">
    <cofactor evidence="1">
        <name>pyrroloquinoline quinone</name>
        <dbReference type="ChEBI" id="CHEBI:58442"/>
    </cofactor>
</comment>
<evidence type="ECO:0000256" key="3">
    <source>
        <dbReference type="ARBA" id="ARBA00022617"/>
    </source>
</evidence>
<dbReference type="PANTHER" id="PTHR32303">
    <property type="entry name" value="QUINOPROTEIN ALCOHOL DEHYDROGENASE (CYTOCHROME C)"/>
    <property type="match status" value="1"/>
</dbReference>
<dbReference type="Gene3D" id="2.140.10.10">
    <property type="entry name" value="Quinoprotein alcohol dehydrogenase-like superfamily"/>
    <property type="match status" value="1"/>
</dbReference>
<reference evidence="11 12" key="1">
    <citation type="submission" date="2019-12" db="EMBL/GenBank/DDBJ databases">
        <title>Genomic-based taxomic classification of the family Erythrobacteraceae.</title>
        <authorList>
            <person name="Xu L."/>
        </authorList>
    </citation>
    <scope>NUCLEOTIDE SEQUENCE [LARGE SCALE GENOMIC DNA]</scope>
    <source>
        <strain evidence="11 12">MCCC 1K02066</strain>
    </source>
</reference>
<dbReference type="SMART" id="SM00564">
    <property type="entry name" value="PQQ"/>
    <property type="match status" value="5"/>
</dbReference>
<evidence type="ECO:0000256" key="5">
    <source>
        <dbReference type="ARBA" id="ARBA00022729"/>
    </source>
</evidence>
<keyword evidence="6" id="KW-0560">Oxidoreductase</keyword>
<evidence type="ECO:0000256" key="4">
    <source>
        <dbReference type="ARBA" id="ARBA00022723"/>
    </source>
</evidence>
<dbReference type="OrthoDB" id="9794322at2"/>
<dbReference type="GO" id="GO:0009055">
    <property type="term" value="F:electron transfer activity"/>
    <property type="evidence" value="ECO:0007669"/>
    <property type="project" value="InterPro"/>
</dbReference>
<dbReference type="InterPro" id="IPR002372">
    <property type="entry name" value="PQQ_rpt_dom"/>
</dbReference>
<dbReference type="SUPFAM" id="SSF46626">
    <property type="entry name" value="Cytochrome c"/>
    <property type="match status" value="1"/>
</dbReference>
<keyword evidence="12" id="KW-1185">Reference proteome</keyword>
<dbReference type="InterPro" id="IPR011047">
    <property type="entry name" value="Quinoprotein_ADH-like_sf"/>
</dbReference>
<feature type="signal peptide" evidence="9">
    <location>
        <begin position="1"/>
        <end position="28"/>
    </location>
</feature>
<evidence type="ECO:0000313" key="11">
    <source>
        <dbReference type="EMBL" id="MXP42211.1"/>
    </source>
</evidence>
<accession>A0A6I4UTU3</accession>
<organism evidence="11 12">
    <name type="scientific">Croceibacterium soli</name>
    <dbReference type="NCBI Taxonomy" id="1739690"/>
    <lineage>
        <taxon>Bacteria</taxon>
        <taxon>Pseudomonadati</taxon>
        <taxon>Pseudomonadota</taxon>
        <taxon>Alphaproteobacteria</taxon>
        <taxon>Sphingomonadales</taxon>
        <taxon>Erythrobacteraceae</taxon>
        <taxon>Croceibacterium</taxon>
    </lineage>
</organism>
<gene>
    <name evidence="11" type="ORF">GRI75_11225</name>
</gene>
<evidence type="ECO:0000259" key="10">
    <source>
        <dbReference type="PROSITE" id="PS51007"/>
    </source>
</evidence>
<dbReference type="PANTHER" id="PTHR32303:SF20">
    <property type="entry name" value="QUINOPROTEIN ETHANOL DEHYDROGENASE"/>
    <property type="match status" value="1"/>
</dbReference>
<dbReference type="SUPFAM" id="SSF50998">
    <property type="entry name" value="Quinoprotein alcohol dehydrogenase-like"/>
    <property type="match status" value="1"/>
</dbReference>
<dbReference type="Pfam" id="PF13442">
    <property type="entry name" value="Cytochrome_CBB3"/>
    <property type="match status" value="1"/>
</dbReference>
<evidence type="ECO:0000256" key="8">
    <source>
        <dbReference type="PROSITE-ProRule" id="PRU00433"/>
    </source>
</evidence>
<keyword evidence="7 8" id="KW-0408">Iron</keyword>
<dbReference type="EMBL" id="WTYK01000006">
    <property type="protein sequence ID" value="MXP42211.1"/>
    <property type="molecule type" value="Genomic_DNA"/>
</dbReference>
<evidence type="ECO:0000313" key="12">
    <source>
        <dbReference type="Proteomes" id="UP000469159"/>
    </source>
</evidence>
<feature type="chain" id="PRO_5026176769" evidence="9">
    <location>
        <begin position="29"/>
        <end position="706"/>
    </location>
</feature>
<dbReference type="Proteomes" id="UP000469159">
    <property type="component" value="Unassembled WGS sequence"/>
</dbReference>
<name>A0A6I4UTU3_9SPHN</name>
<keyword evidence="3 8" id="KW-0349">Heme</keyword>
<feature type="domain" description="Cytochrome c" evidence="10">
    <location>
        <begin position="38"/>
        <end position="117"/>
    </location>
</feature>
<dbReference type="GO" id="GO:0020037">
    <property type="term" value="F:heme binding"/>
    <property type="evidence" value="ECO:0007669"/>
    <property type="project" value="InterPro"/>
</dbReference>
<comment type="similarity">
    <text evidence="2">Belongs to the bacterial PQQ dehydrogenase family.</text>
</comment>
<dbReference type="RefSeq" id="WP_160747067.1">
    <property type="nucleotide sequence ID" value="NZ_WTYK01000006.1"/>
</dbReference>
<dbReference type="Pfam" id="PF01011">
    <property type="entry name" value="PQQ"/>
    <property type="match status" value="2"/>
</dbReference>
<evidence type="ECO:0000256" key="7">
    <source>
        <dbReference type="ARBA" id="ARBA00023004"/>
    </source>
</evidence>
<dbReference type="Gene3D" id="1.10.760.10">
    <property type="entry name" value="Cytochrome c-like domain"/>
    <property type="match status" value="1"/>
</dbReference>
<comment type="caution">
    <text evidence="11">The sequence shown here is derived from an EMBL/GenBank/DDBJ whole genome shotgun (WGS) entry which is preliminary data.</text>
</comment>
<dbReference type="GO" id="GO:0016491">
    <property type="term" value="F:oxidoreductase activity"/>
    <property type="evidence" value="ECO:0007669"/>
    <property type="project" value="UniProtKB-KW"/>
</dbReference>
<evidence type="ECO:0000256" key="1">
    <source>
        <dbReference type="ARBA" id="ARBA00001931"/>
    </source>
</evidence>
<dbReference type="InterPro" id="IPR018391">
    <property type="entry name" value="PQQ_b-propeller_rpt"/>
</dbReference>